<dbReference type="GO" id="GO:0045900">
    <property type="term" value="P:negative regulation of translational elongation"/>
    <property type="evidence" value="ECO:0007669"/>
    <property type="project" value="TreeGrafter"/>
</dbReference>
<feature type="domain" description="Sigma 54 modulation/S30EA ribosomal protein C-terminal" evidence="1">
    <location>
        <begin position="216"/>
        <end position="262"/>
    </location>
</feature>
<accession>A0A428ZAT0</accession>
<dbReference type="InterPro" id="IPR032528">
    <property type="entry name" value="Ribosom_S30AE_C"/>
</dbReference>
<dbReference type="EMBL" id="QHKI01000013">
    <property type="protein sequence ID" value="RSM85187.1"/>
    <property type="molecule type" value="Genomic_DNA"/>
</dbReference>
<dbReference type="AlphaFoldDB" id="A0A428ZAT0"/>
<feature type="domain" description="Sigma 54 modulation/S30EA ribosomal protein C-terminal" evidence="1">
    <location>
        <begin position="139"/>
        <end position="194"/>
    </location>
</feature>
<sequence>MRHVEPTRTPHIVVSIRGRFGHGAAEYARAKVDGALSLAAEPVLSAKVRLARHTDPSMAQPVIAQANVDVNGRLVRVSVAGHAVREAVDLLDAKLRHRLRRIARHWEARRGGQPKHLAHEWRHNNEPSHRPAYFPRPTDEREIIRRKSVALDPATIDEAAFDMDTMDYEFYLFIELGSRLDSVVYRAGPTGYRVAQAGPADPDQFSPYALTITVSTAHVPVLSTTEAVERLDITGLPFLFYIDNEHLRGSVLYRRYDGHYGLISPGDTSTVRRKT</sequence>
<organism evidence="2 3">
    <name type="scientific">Kibdelosporangium aridum</name>
    <dbReference type="NCBI Taxonomy" id="2030"/>
    <lineage>
        <taxon>Bacteria</taxon>
        <taxon>Bacillati</taxon>
        <taxon>Actinomycetota</taxon>
        <taxon>Actinomycetes</taxon>
        <taxon>Pseudonocardiales</taxon>
        <taxon>Pseudonocardiaceae</taxon>
        <taxon>Kibdelosporangium</taxon>
    </lineage>
</organism>
<evidence type="ECO:0000313" key="2">
    <source>
        <dbReference type="EMBL" id="RSM85187.1"/>
    </source>
</evidence>
<dbReference type="PANTHER" id="PTHR33231:SF1">
    <property type="entry name" value="30S RIBOSOMAL PROTEIN"/>
    <property type="match status" value="1"/>
</dbReference>
<comment type="caution">
    <text evidence="2">The sequence shown here is derived from an EMBL/GenBank/DDBJ whole genome shotgun (WGS) entry which is preliminary data.</text>
</comment>
<dbReference type="Gene3D" id="3.30.505.50">
    <property type="entry name" value="Sigma 54 modulation/S30EA ribosomal protein, C-terminal domain"/>
    <property type="match status" value="2"/>
</dbReference>
<proteinExistence type="predicted"/>
<dbReference type="Gene3D" id="3.30.160.100">
    <property type="entry name" value="Ribosome hibernation promotion factor-like"/>
    <property type="match status" value="1"/>
</dbReference>
<dbReference type="SUPFAM" id="SSF69754">
    <property type="entry name" value="Ribosome binding protein Y (YfiA homologue)"/>
    <property type="match status" value="1"/>
</dbReference>
<protein>
    <recommendedName>
        <fullName evidence="1">Sigma 54 modulation/S30EA ribosomal protein C-terminal domain-containing protein</fullName>
    </recommendedName>
</protein>
<evidence type="ECO:0000313" key="3">
    <source>
        <dbReference type="Proteomes" id="UP000287547"/>
    </source>
</evidence>
<dbReference type="PANTHER" id="PTHR33231">
    <property type="entry name" value="30S RIBOSOMAL PROTEIN"/>
    <property type="match status" value="1"/>
</dbReference>
<dbReference type="Pfam" id="PF16321">
    <property type="entry name" value="Ribosom_S30AE_C"/>
    <property type="match status" value="2"/>
</dbReference>
<dbReference type="GO" id="GO:0022627">
    <property type="term" value="C:cytosolic small ribosomal subunit"/>
    <property type="evidence" value="ECO:0007669"/>
    <property type="project" value="TreeGrafter"/>
</dbReference>
<name>A0A428ZAT0_KIBAR</name>
<evidence type="ECO:0000259" key="1">
    <source>
        <dbReference type="Pfam" id="PF16321"/>
    </source>
</evidence>
<dbReference type="OrthoDB" id="3825664at2"/>
<dbReference type="InterPro" id="IPR038416">
    <property type="entry name" value="Ribosom_S30AE_C_sf"/>
</dbReference>
<gene>
    <name evidence="2" type="ORF">DMH04_17965</name>
</gene>
<dbReference type="RefSeq" id="WP_037267553.1">
    <property type="nucleotide sequence ID" value="NZ_QHKI01000013.1"/>
</dbReference>
<dbReference type="InterPro" id="IPR036567">
    <property type="entry name" value="RHF-like"/>
</dbReference>
<dbReference type="Proteomes" id="UP000287547">
    <property type="component" value="Unassembled WGS sequence"/>
</dbReference>
<dbReference type="InterPro" id="IPR050574">
    <property type="entry name" value="HPF/YfiA_ribosome-assoc"/>
</dbReference>
<reference evidence="2 3" key="1">
    <citation type="submission" date="2018-05" db="EMBL/GenBank/DDBJ databases">
        <title>Evolution of GPA BGCs.</title>
        <authorList>
            <person name="Waglechner N."/>
            <person name="Wright G.D."/>
        </authorList>
    </citation>
    <scope>NUCLEOTIDE SEQUENCE [LARGE SCALE GENOMIC DNA]</scope>
    <source>
        <strain evidence="2 3">A82846</strain>
    </source>
</reference>
<dbReference type="GO" id="GO:0043024">
    <property type="term" value="F:ribosomal small subunit binding"/>
    <property type="evidence" value="ECO:0007669"/>
    <property type="project" value="TreeGrafter"/>
</dbReference>